<gene>
    <name evidence="2" type="ORF">WT83_13690</name>
</gene>
<feature type="region of interest" description="Disordered" evidence="1">
    <location>
        <begin position="1"/>
        <end position="63"/>
    </location>
</feature>
<evidence type="ECO:0000313" key="3">
    <source>
        <dbReference type="Proteomes" id="UP000068016"/>
    </source>
</evidence>
<evidence type="ECO:0000313" key="2">
    <source>
        <dbReference type="EMBL" id="KWN16914.1"/>
    </source>
</evidence>
<organism evidence="2 3">
    <name type="scientific">Burkholderia territorii</name>
    <dbReference type="NCBI Taxonomy" id="1503055"/>
    <lineage>
        <taxon>Bacteria</taxon>
        <taxon>Pseudomonadati</taxon>
        <taxon>Pseudomonadota</taxon>
        <taxon>Betaproteobacteria</taxon>
        <taxon>Burkholderiales</taxon>
        <taxon>Burkholderiaceae</taxon>
        <taxon>Burkholderia</taxon>
        <taxon>Burkholderia cepacia complex</taxon>
    </lineage>
</organism>
<proteinExistence type="predicted"/>
<comment type="caution">
    <text evidence="2">The sequence shown here is derived from an EMBL/GenBank/DDBJ whole genome shotgun (WGS) entry which is preliminary data.</text>
</comment>
<dbReference type="EMBL" id="LPLZ01000039">
    <property type="protein sequence ID" value="KWN16914.1"/>
    <property type="molecule type" value="Genomic_DNA"/>
</dbReference>
<sequence>MNRVDVWRASAGGGTACGTGDARCSRGVRGPPRAVPHLQVKAYRSAGPRDAQTRGATARGRGA</sequence>
<accession>A0A106LYN2</accession>
<dbReference type="Proteomes" id="UP000068016">
    <property type="component" value="Unassembled WGS sequence"/>
</dbReference>
<name>A0A106LYN2_9BURK</name>
<dbReference type="AlphaFoldDB" id="A0A106LYN2"/>
<protein>
    <submittedName>
        <fullName evidence="2">Uncharacterized protein</fullName>
    </submittedName>
</protein>
<evidence type="ECO:0000256" key="1">
    <source>
        <dbReference type="SAM" id="MobiDB-lite"/>
    </source>
</evidence>
<reference evidence="2 3" key="1">
    <citation type="submission" date="2015-11" db="EMBL/GenBank/DDBJ databases">
        <title>Expanding the genomic diversity of Burkholderia species for the development of highly accurate diagnostics.</title>
        <authorList>
            <person name="Sahl J."/>
            <person name="Keim P."/>
            <person name="Wagner D."/>
        </authorList>
    </citation>
    <scope>NUCLEOTIDE SEQUENCE [LARGE SCALE GENOMIC DNA]</scope>
    <source>
        <strain evidence="2 3">MSMB793WGS</strain>
    </source>
</reference>